<dbReference type="InterPro" id="IPR050542">
    <property type="entry name" value="Glycosyl_Hydrlase18_Chitinase"/>
</dbReference>
<dbReference type="InterPro" id="IPR001223">
    <property type="entry name" value="Glyco_hydro18_cat"/>
</dbReference>
<dbReference type="InterPro" id="IPR011583">
    <property type="entry name" value="Chitinase_II/V-like_cat"/>
</dbReference>
<keyword evidence="3 6" id="KW-0378">Hydrolase</keyword>
<dbReference type="Pfam" id="PF16403">
    <property type="entry name" value="Bact_surface_Ig-like"/>
    <property type="match status" value="2"/>
</dbReference>
<dbReference type="GO" id="GO:0005576">
    <property type="term" value="C:extracellular region"/>
    <property type="evidence" value="ECO:0007669"/>
    <property type="project" value="InterPro"/>
</dbReference>
<evidence type="ECO:0000313" key="10">
    <source>
        <dbReference type="Proteomes" id="UP000326936"/>
    </source>
</evidence>
<protein>
    <recommendedName>
        <fullName evidence="2">chitinase</fullName>
        <ecNumber evidence="2">3.2.1.14</ecNumber>
    </recommendedName>
</protein>
<dbReference type="EMBL" id="CP045351">
    <property type="protein sequence ID" value="QFT28709.1"/>
    <property type="molecule type" value="Genomic_DNA"/>
</dbReference>
<dbReference type="EC" id="3.2.1.14" evidence="2"/>
<dbReference type="SMART" id="SM00495">
    <property type="entry name" value="ChtBD3"/>
    <property type="match status" value="2"/>
</dbReference>
<name>A0A5P9CR21_9VIBR</name>
<dbReference type="SUPFAM" id="SSF51055">
    <property type="entry name" value="Carbohydrate binding domain"/>
    <property type="match status" value="2"/>
</dbReference>
<accession>A0A5P9CR21</accession>
<evidence type="ECO:0000256" key="3">
    <source>
        <dbReference type="ARBA" id="ARBA00022801"/>
    </source>
</evidence>
<sequence length="605" mass="66012" precursor="true">MNRKTALALSILSAFSLGSSQAIASDGQQLVDQDGNVLVGYWHNWCEGDGYKGGNAPCVELADVDPQYNVVNVSFMKVYDTAAGHIPTFHLDPDIGLSEEEFKAQIAELNAQGRSVQLALGGADAHIELHSGDEQALADEIIRLVDTYGFDGLDIDLEQAAISAADNQTVIPAALRQVKDHYRDQGHNFMITMAPEFPYLQLARGDYIPYLNGLDGYYDFINPQFYNQAGDGVWVPEVGDSGTWVPQNYKDQDVFIYYIADSIINGTRGYTKIPHEKLVFGIPANPDAAGSGFVSNPNDIYKSLDSLREQGQPLRGIMTWSINWDMGTNSGGQQYDEQFVKDYGPYVHGQTPPPTDGKPSISGIGDDRTPFGSSYDKMAGVSATDAEDGDLTGDIVVSGEVNTNRVGAYPLTYSVTDSDSNTTEEVRQVTVYNTAPVINGINNETILVNSDFDPMEGVSATDAEDGDISNSAIQVSGQVNTEIVGQYTLTYQVTDAAGETTTNDRIITVTDEETGSGTWDPEAIYNTGDQVLYNGVNYTAQWWTQGDEPGTSAVWQAEDDGQIHEWSSTQTYTTDDLVTYHGQTYRAKWWSQGNVPTDGDPWTLN</sequence>
<reference evidence="9 10" key="1">
    <citation type="submission" date="2019-10" db="EMBL/GenBank/DDBJ databases">
        <title>Complete genome sequence of Vibrio sp. strain THAF100, isolated from non-filtered water from the water column of tank 6 of a marine aquarium containing stony-coral fragments. Water maintained at 26 degree C.</title>
        <authorList>
            <person name="Ruckert C."/>
            <person name="Franco A."/>
            <person name="Kalinowski J."/>
            <person name="Glaeser S."/>
        </authorList>
    </citation>
    <scope>NUCLEOTIDE SEQUENCE [LARGE SCALE GENOMIC DNA]</scope>
    <source>
        <strain evidence="9 10">THAF100</strain>
        <plasmid evidence="10">pthaf100_a</plasmid>
    </source>
</reference>
<dbReference type="PANTHER" id="PTHR45708:SF49">
    <property type="entry name" value="ENDOCHITINASE"/>
    <property type="match status" value="1"/>
</dbReference>
<dbReference type="GO" id="GO:0008843">
    <property type="term" value="F:endochitinase activity"/>
    <property type="evidence" value="ECO:0007669"/>
    <property type="project" value="UniProtKB-EC"/>
</dbReference>
<dbReference type="PROSITE" id="PS01095">
    <property type="entry name" value="GH18_1"/>
    <property type="match status" value="1"/>
</dbReference>
<geneLocation type="plasmid" evidence="10">
    <name>pthaf100_a</name>
</geneLocation>
<feature type="chain" id="PRO_5024966196" description="chitinase" evidence="7">
    <location>
        <begin position="25"/>
        <end position="605"/>
    </location>
</feature>
<dbReference type="InterPro" id="IPR013783">
    <property type="entry name" value="Ig-like_fold"/>
</dbReference>
<comment type="similarity">
    <text evidence="1">Belongs to the glycosyl hydrolase 18 family. Chitinase class II subfamily.</text>
</comment>
<dbReference type="PROSITE" id="PS51910">
    <property type="entry name" value="GH18_2"/>
    <property type="match status" value="1"/>
</dbReference>
<organism evidence="9 10">
    <name type="scientific">Vibrio aquimaris</name>
    <dbReference type="NCBI Taxonomy" id="2587862"/>
    <lineage>
        <taxon>Bacteria</taxon>
        <taxon>Pseudomonadati</taxon>
        <taxon>Pseudomonadota</taxon>
        <taxon>Gammaproteobacteria</taxon>
        <taxon>Vibrionales</taxon>
        <taxon>Vibrionaceae</taxon>
        <taxon>Vibrio</taxon>
    </lineage>
</organism>
<dbReference type="SMART" id="SM00636">
    <property type="entry name" value="Glyco_18"/>
    <property type="match status" value="1"/>
</dbReference>
<dbReference type="GO" id="GO:0008061">
    <property type="term" value="F:chitin binding"/>
    <property type="evidence" value="ECO:0007669"/>
    <property type="project" value="InterPro"/>
</dbReference>
<dbReference type="InterPro" id="IPR032179">
    <property type="entry name" value="Cry22Aa_Ig-like"/>
</dbReference>
<dbReference type="RefSeq" id="WP_152432666.1">
    <property type="nucleotide sequence ID" value="NZ_CBCSDK010000025.1"/>
</dbReference>
<proteinExistence type="inferred from homology"/>
<dbReference type="AlphaFoldDB" id="A0A5P9CR21"/>
<evidence type="ECO:0000256" key="6">
    <source>
        <dbReference type="RuleBase" id="RU000489"/>
    </source>
</evidence>
<keyword evidence="7" id="KW-0732">Signal</keyword>
<evidence type="ECO:0000256" key="7">
    <source>
        <dbReference type="SAM" id="SignalP"/>
    </source>
</evidence>
<evidence type="ECO:0000256" key="1">
    <source>
        <dbReference type="ARBA" id="ARBA00009121"/>
    </source>
</evidence>
<gene>
    <name evidence="9" type="primary">chiD</name>
    <name evidence="9" type="ORF">FIV01_20120</name>
</gene>
<dbReference type="KEGG" id="vaq:FIV01_20120"/>
<evidence type="ECO:0000313" key="9">
    <source>
        <dbReference type="EMBL" id="QFT28709.1"/>
    </source>
</evidence>
<evidence type="ECO:0000256" key="2">
    <source>
        <dbReference type="ARBA" id="ARBA00012729"/>
    </source>
</evidence>
<dbReference type="OrthoDB" id="315328at2"/>
<dbReference type="Pfam" id="PF02839">
    <property type="entry name" value="CBM_5_12"/>
    <property type="match status" value="2"/>
</dbReference>
<keyword evidence="10" id="KW-1185">Reference proteome</keyword>
<dbReference type="InterPro" id="IPR003610">
    <property type="entry name" value="CBM5/12"/>
</dbReference>
<dbReference type="InterPro" id="IPR017853">
    <property type="entry name" value="GH"/>
</dbReference>
<keyword evidence="9" id="KW-0614">Plasmid</keyword>
<keyword evidence="5 6" id="KW-0326">Glycosidase</keyword>
<feature type="signal peptide" evidence="7">
    <location>
        <begin position="1"/>
        <end position="24"/>
    </location>
</feature>
<dbReference type="InterPro" id="IPR036573">
    <property type="entry name" value="CBM_sf_5/12"/>
</dbReference>
<dbReference type="GO" id="GO:0030246">
    <property type="term" value="F:carbohydrate binding"/>
    <property type="evidence" value="ECO:0007669"/>
    <property type="project" value="InterPro"/>
</dbReference>
<dbReference type="Gene3D" id="2.60.40.10">
    <property type="entry name" value="Immunoglobulins"/>
    <property type="match status" value="2"/>
</dbReference>
<evidence type="ECO:0000256" key="4">
    <source>
        <dbReference type="ARBA" id="ARBA00023277"/>
    </source>
</evidence>
<evidence type="ECO:0000259" key="8">
    <source>
        <dbReference type="PROSITE" id="PS51910"/>
    </source>
</evidence>
<feature type="domain" description="GH18" evidence="8">
    <location>
        <begin position="36"/>
        <end position="350"/>
    </location>
</feature>
<dbReference type="Gene3D" id="3.20.20.80">
    <property type="entry name" value="Glycosidases"/>
    <property type="match status" value="1"/>
</dbReference>
<dbReference type="Pfam" id="PF00704">
    <property type="entry name" value="Glyco_hydro_18"/>
    <property type="match status" value="1"/>
</dbReference>
<dbReference type="PANTHER" id="PTHR45708">
    <property type="entry name" value="ENDOCHITINASE"/>
    <property type="match status" value="1"/>
</dbReference>
<dbReference type="CDD" id="cd02871">
    <property type="entry name" value="GH18_chitinase_D-like"/>
    <property type="match status" value="1"/>
</dbReference>
<dbReference type="CDD" id="cd12215">
    <property type="entry name" value="ChiC_BD"/>
    <property type="match status" value="2"/>
</dbReference>
<dbReference type="Gene3D" id="2.10.10.20">
    <property type="entry name" value="Carbohydrate-binding module superfamily 5/12"/>
    <property type="match status" value="2"/>
</dbReference>
<dbReference type="SUPFAM" id="SSF51445">
    <property type="entry name" value="(Trans)glycosidases"/>
    <property type="match status" value="1"/>
</dbReference>
<dbReference type="GO" id="GO:0005975">
    <property type="term" value="P:carbohydrate metabolic process"/>
    <property type="evidence" value="ECO:0007669"/>
    <property type="project" value="InterPro"/>
</dbReference>
<dbReference type="InterPro" id="IPR001579">
    <property type="entry name" value="Glyco_hydro_18_chit_AS"/>
</dbReference>
<evidence type="ECO:0000256" key="5">
    <source>
        <dbReference type="ARBA" id="ARBA00023295"/>
    </source>
</evidence>
<dbReference type="Proteomes" id="UP000326936">
    <property type="component" value="Plasmid pTHAF100_a"/>
</dbReference>
<keyword evidence="4" id="KW-0119">Carbohydrate metabolism</keyword>